<dbReference type="InterPro" id="IPR015422">
    <property type="entry name" value="PyrdxlP-dep_Trfase_small"/>
</dbReference>
<dbReference type="Proteomes" id="UP000199601">
    <property type="component" value="Unassembled WGS sequence"/>
</dbReference>
<keyword evidence="5" id="KW-0804">Transcription</keyword>
<evidence type="ECO:0000259" key="6">
    <source>
        <dbReference type="PROSITE" id="PS50949"/>
    </source>
</evidence>
<evidence type="ECO:0000256" key="3">
    <source>
        <dbReference type="ARBA" id="ARBA00023015"/>
    </source>
</evidence>
<dbReference type="CDD" id="cd07377">
    <property type="entry name" value="WHTH_GntR"/>
    <property type="match status" value="1"/>
</dbReference>
<dbReference type="Pfam" id="PF00392">
    <property type="entry name" value="GntR"/>
    <property type="match status" value="1"/>
</dbReference>
<dbReference type="EMBL" id="CTEC01000002">
    <property type="protein sequence ID" value="CQD14840.1"/>
    <property type="molecule type" value="Genomic_DNA"/>
</dbReference>
<organism evidence="7 8">
    <name type="scientific">Mycobacterium europaeum</name>
    <dbReference type="NCBI Taxonomy" id="761804"/>
    <lineage>
        <taxon>Bacteria</taxon>
        <taxon>Bacillati</taxon>
        <taxon>Actinomycetota</taxon>
        <taxon>Actinomycetes</taxon>
        <taxon>Mycobacteriales</taxon>
        <taxon>Mycobacteriaceae</taxon>
        <taxon>Mycobacterium</taxon>
        <taxon>Mycobacterium simiae complex</taxon>
    </lineage>
</organism>
<proteinExistence type="inferred from homology"/>
<dbReference type="Gene3D" id="3.40.640.10">
    <property type="entry name" value="Type I PLP-dependent aspartate aminotransferase-like (Major domain)"/>
    <property type="match status" value="1"/>
</dbReference>
<evidence type="ECO:0000256" key="1">
    <source>
        <dbReference type="ARBA" id="ARBA00005384"/>
    </source>
</evidence>
<keyword evidence="8" id="KW-1185">Reference proteome</keyword>
<sequence length="445" mass="46231">MLCVTVQRSITGTGAESIAASIEEAISAGSLAPGEALPPVRELAARLGVNTNTAAAAYRLLRHRGAVETAGRRGTRVRHRPATTPRSLLALDVPAGVRDLSTGNPDPALLPLAGATLPGPVAGRPVLYGEPAMSAALVEFSRAALRADGVPAEHLAVTSGALDGIERVLTAHLRPGDRVAVEDPGWANLLDLLAALGLSAEPVEVDDNGPLPASLARALDRGVRGLIITNRAQNPTGAALSADRADALRQLLAHRAGDLLLVEDDHCAGISGAPLHTLAGATRHWAFVRSASKAYGPDLRVAVLGGDRRTIERVHGRLRLGPGWVSHLLQDLAVSLWSDQAAARMVAAAERQYGETRRRLCAALAERGVVAHARSGLNVWVPVPDETVAITRLLGAGWAAAPGTRFRIATPPGIRVTVADLTADEIDPLADAIAEAVHGAGRPSV</sequence>
<evidence type="ECO:0000256" key="2">
    <source>
        <dbReference type="ARBA" id="ARBA00022898"/>
    </source>
</evidence>
<dbReference type="Gene3D" id="3.90.1150.10">
    <property type="entry name" value="Aspartate Aminotransferase, domain 1"/>
    <property type="match status" value="1"/>
</dbReference>
<evidence type="ECO:0000313" key="8">
    <source>
        <dbReference type="Proteomes" id="UP000199601"/>
    </source>
</evidence>
<dbReference type="InterPro" id="IPR004839">
    <property type="entry name" value="Aminotransferase_I/II_large"/>
</dbReference>
<keyword evidence="3" id="KW-0805">Transcription regulation</keyword>
<dbReference type="GO" id="GO:0003677">
    <property type="term" value="F:DNA binding"/>
    <property type="evidence" value="ECO:0007669"/>
    <property type="project" value="UniProtKB-KW"/>
</dbReference>
<dbReference type="AlphaFoldDB" id="A0A0U1DER2"/>
<dbReference type="InterPro" id="IPR036388">
    <property type="entry name" value="WH-like_DNA-bd_sf"/>
</dbReference>
<dbReference type="SUPFAM" id="SSF46785">
    <property type="entry name" value="Winged helix' DNA-binding domain"/>
    <property type="match status" value="1"/>
</dbReference>
<accession>A0A0U1DER2</accession>
<dbReference type="InterPro" id="IPR000524">
    <property type="entry name" value="Tscrpt_reg_HTH_GntR"/>
</dbReference>
<comment type="similarity">
    <text evidence="1">In the C-terminal section; belongs to the class-I pyridoxal-phosphate-dependent aminotransferase family.</text>
</comment>
<dbReference type="GO" id="GO:0030170">
    <property type="term" value="F:pyridoxal phosphate binding"/>
    <property type="evidence" value="ECO:0007669"/>
    <property type="project" value="InterPro"/>
</dbReference>
<dbReference type="CDD" id="cd00609">
    <property type="entry name" value="AAT_like"/>
    <property type="match status" value="1"/>
</dbReference>
<evidence type="ECO:0000256" key="4">
    <source>
        <dbReference type="ARBA" id="ARBA00023125"/>
    </source>
</evidence>
<feature type="domain" description="HTH gntR-type" evidence="6">
    <location>
        <begin position="12"/>
        <end position="80"/>
    </location>
</feature>
<dbReference type="InterPro" id="IPR051446">
    <property type="entry name" value="HTH_trans_reg/aminotransferase"/>
</dbReference>
<reference evidence="8" key="1">
    <citation type="submission" date="2015-03" db="EMBL/GenBank/DDBJ databases">
        <authorList>
            <person name="Urmite Genomes"/>
        </authorList>
    </citation>
    <scope>NUCLEOTIDE SEQUENCE [LARGE SCALE GENOMIC DNA]</scope>
    <source>
        <strain evidence="8">CSUR P1344</strain>
    </source>
</reference>
<dbReference type="PANTHER" id="PTHR46577">
    <property type="entry name" value="HTH-TYPE TRANSCRIPTIONAL REGULATORY PROTEIN GABR"/>
    <property type="match status" value="1"/>
</dbReference>
<dbReference type="InterPro" id="IPR015421">
    <property type="entry name" value="PyrdxlP-dep_Trfase_major"/>
</dbReference>
<keyword evidence="4" id="KW-0238">DNA-binding</keyword>
<dbReference type="Gene3D" id="1.10.10.10">
    <property type="entry name" value="Winged helix-like DNA-binding domain superfamily/Winged helix DNA-binding domain"/>
    <property type="match status" value="1"/>
</dbReference>
<evidence type="ECO:0000313" key="7">
    <source>
        <dbReference type="EMBL" id="CQD14840.1"/>
    </source>
</evidence>
<dbReference type="SMART" id="SM00345">
    <property type="entry name" value="HTH_GNTR"/>
    <property type="match status" value="1"/>
</dbReference>
<dbReference type="InterPro" id="IPR015424">
    <property type="entry name" value="PyrdxlP-dep_Trfase"/>
</dbReference>
<name>A0A0U1DER2_9MYCO</name>
<keyword evidence="2" id="KW-0663">Pyridoxal phosphate</keyword>
<dbReference type="SUPFAM" id="SSF53383">
    <property type="entry name" value="PLP-dependent transferases"/>
    <property type="match status" value="1"/>
</dbReference>
<gene>
    <name evidence="7" type="ORF">BN000_03056</name>
</gene>
<dbReference type="GO" id="GO:0003700">
    <property type="term" value="F:DNA-binding transcription factor activity"/>
    <property type="evidence" value="ECO:0007669"/>
    <property type="project" value="InterPro"/>
</dbReference>
<dbReference type="PROSITE" id="PS50949">
    <property type="entry name" value="HTH_GNTR"/>
    <property type="match status" value="1"/>
</dbReference>
<evidence type="ECO:0000256" key="5">
    <source>
        <dbReference type="ARBA" id="ARBA00023163"/>
    </source>
</evidence>
<dbReference type="Pfam" id="PF00155">
    <property type="entry name" value="Aminotran_1_2"/>
    <property type="match status" value="1"/>
</dbReference>
<dbReference type="InterPro" id="IPR036390">
    <property type="entry name" value="WH_DNA-bd_sf"/>
</dbReference>
<protein>
    <submittedName>
        <fullName evidence="7">GntR-family protein transcriptional regulator</fullName>
    </submittedName>
</protein>
<dbReference type="PANTHER" id="PTHR46577:SF1">
    <property type="entry name" value="HTH-TYPE TRANSCRIPTIONAL REGULATORY PROTEIN GABR"/>
    <property type="match status" value="1"/>
</dbReference>